<reference evidence="3 4" key="1">
    <citation type="journal article" date="2019" name="Environ. Microbiol.">
        <title>Species interactions and distinct microbial communities in high Arctic permafrost affected cryosols are associated with the CH4 and CO2 gas fluxes.</title>
        <authorList>
            <person name="Altshuler I."/>
            <person name="Hamel J."/>
            <person name="Turney S."/>
            <person name="Magnuson E."/>
            <person name="Levesque R."/>
            <person name="Greer C."/>
            <person name="Whyte L.G."/>
        </authorList>
    </citation>
    <scope>NUCLEOTIDE SEQUENCE [LARGE SCALE GENOMIC DNA]</scope>
    <source>
        <strain evidence="3 4">S13Y</strain>
    </source>
</reference>
<dbReference type="EMBL" id="RCZO01000006">
    <property type="protein sequence ID" value="TPG08170.1"/>
    <property type="molecule type" value="Genomic_DNA"/>
</dbReference>
<protein>
    <recommendedName>
        <fullName evidence="5">Lysis protein</fullName>
    </recommendedName>
</protein>
<evidence type="ECO:0000313" key="4">
    <source>
        <dbReference type="Proteomes" id="UP000319486"/>
    </source>
</evidence>
<evidence type="ECO:0000313" key="3">
    <source>
        <dbReference type="EMBL" id="TPG08170.1"/>
    </source>
</evidence>
<evidence type="ECO:0000256" key="2">
    <source>
        <dbReference type="SAM" id="MobiDB-lite"/>
    </source>
</evidence>
<sequence length="155" mass="17251">MVMPLSWKIGAGVAGLIVAVFAWNGLSQYLAARHAEEITRDSARVAELDAQQARAHAQQYQAQLAVNLKQRREDLSNTYQEVNEQARQYQAKQAVRLDRQRQEELRVKASYRLDRNQKCVGGIVIDRSGSSFTQAVGKDGAPVPCKGDTATQPLR</sequence>
<feature type="coiled-coil region" evidence="1">
    <location>
        <begin position="43"/>
        <end position="92"/>
    </location>
</feature>
<keyword evidence="4" id="KW-1185">Reference proteome</keyword>
<dbReference type="Proteomes" id="UP000319486">
    <property type="component" value="Unassembled WGS sequence"/>
</dbReference>
<proteinExistence type="predicted"/>
<dbReference type="AlphaFoldDB" id="A0A502C638"/>
<keyword evidence="1" id="KW-0175">Coiled coil</keyword>
<feature type="region of interest" description="Disordered" evidence="2">
    <location>
        <begin position="133"/>
        <end position="155"/>
    </location>
</feature>
<evidence type="ECO:0000256" key="1">
    <source>
        <dbReference type="SAM" id="Coils"/>
    </source>
</evidence>
<name>A0A502C638_9GAMM</name>
<organism evidence="3 4">
    <name type="scientific">Rhodanobacter glycinis</name>
    <dbReference type="NCBI Taxonomy" id="582702"/>
    <lineage>
        <taxon>Bacteria</taxon>
        <taxon>Pseudomonadati</taxon>
        <taxon>Pseudomonadota</taxon>
        <taxon>Gammaproteobacteria</taxon>
        <taxon>Lysobacterales</taxon>
        <taxon>Rhodanobacteraceae</taxon>
        <taxon>Rhodanobacter</taxon>
    </lineage>
</organism>
<dbReference type="RefSeq" id="WP_140652569.1">
    <property type="nucleotide sequence ID" value="NZ_RCZO01000006.1"/>
</dbReference>
<accession>A0A502C638</accession>
<gene>
    <name evidence="3" type="ORF">EAH88_10970</name>
</gene>
<comment type="caution">
    <text evidence="3">The sequence shown here is derived from an EMBL/GenBank/DDBJ whole genome shotgun (WGS) entry which is preliminary data.</text>
</comment>
<evidence type="ECO:0008006" key="5">
    <source>
        <dbReference type="Google" id="ProtNLM"/>
    </source>
</evidence>